<protein>
    <submittedName>
        <fullName evidence="3">Amidohydrolase</fullName>
    </submittedName>
</protein>
<evidence type="ECO:0000256" key="1">
    <source>
        <dbReference type="ARBA" id="ARBA00038310"/>
    </source>
</evidence>
<dbReference type="InterPro" id="IPR032466">
    <property type="entry name" value="Metal_Hydrolase"/>
</dbReference>
<dbReference type="EMBL" id="VAFL01000005">
    <property type="protein sequence ID" value="TKW67084.1"/>
    <property type="molecule type" value="Genomic_DNA"/>
</dbReference>
<dbReference type="InterPro" id="IPR006680">
    <property type="entry name" value="Amidohydro-rel"/>
</dbReference>
<proteinExistence type="inferred from homology"/>
<organism evidence="3 4">
    <name type="scientific">Paracoccus denitrificans</name>
    <dbReference type="NCBI Taxonomy" id="266"/>
    <lineage>
        <taxon>Bacteria</taxon>
        <taxon>Pseudomonadati</taxon>
        <taxon>Pseudomonadota</taxon>
        <taxon>Alphaproteobacteria</taxon>
        <taxon>Rhodobacterales</taxon>
        <taxon>Paracoccaceae</taxon>
        <taxon>Paracoccus</taxon>
    </lineage>
</organism>
<name>A0A533I9E6_PARDE</name>
<keyword evidence="3" id="KW-0378">Hydrolase</keyword>
<comment type="caution">
    <text evidence="3">The sequence shown here is derived from an EMBL/GenBank/DDBJ whole genome shotgun (WGS) entry which is preliminary data.</text>
</comment>
<accession>A0A533I9E6</accession>
<sequence>MTAILDTHLHLVDRSLISYPWIEGAGALERNWSLDDYVPEAASLGITRALHMEVDVAAADIAAETAMIAALPARDDLTITGIISACRPEQDGFAAEVERAQGNERVKGFRRVLHVVPDEVSQSDLFRQNIRRLGPAGLPFDLCVLARQLPLAAELVDAAPETQFVLDHCGVPDIAGGQFKSWARDIAALAQRENVAVKLSGLPAYARKGWTAEDLSPWVEHVTDCFGIGRMVWGSDWFVCTLGGGLTKWVDASRVLLGGHSDTERTAVFSGNAERIWNLTA</sequence>
<dbReference type="Pfam" id="PF04909">
    <property type="entry name" value="Amidohydro_2"/>
    <property type="match status" value="1"/>
</dbReference>
<evidence type="ECO:0000313" key="4">
    <source>
        <dbReference type="Proteomes" id="UP000315344"/>
    </source>
</evidence>
<evidence type="ECO:0000313" key="3">
    <source>
        <dbReference type="EMBL" id="TKW67084.1"/>
    </source>
</evidence>
<dbReference type="PANTHER" id="PTHR43569">
    <property type="entry name" value="AMIDOHYDROLASE"/>
    <property type="match status" value="1"/>
</dbReference>
<evidence type="ECO:0000259" key="2">
    <source>
        <dbReference type="Pfam" id="PF04909"/>
    </source>
</evidence>
<reference evidence="3 4" key="1">
    <citation type="journal article" date="2017" name="Nat. Commun.">
        <title>In situ click chemistry generation of cyclooxygenase-2 inhibitors.</title>
        <authorList>
            <person name="Bhardwaj A."/>
            <person name="Kaur J."/>
            <person name="Wuest M."/>
            <person name="Wuest F."/>
        </authorList>
    </citation>
    <scope>NUCLEOTIDE SEQUENCE [LARGE SCALE GENOMIC DNA]</scope>
    <source>
        <strain evidence="3">S2_012_000_R3_94</strain>
    </source>
</reference>
<comment type="similarity">
    <text evidence="1">Belongs to the metallo-dependent hydrolases superfamily.</text>
</comment>
<dbReference type="SUPFAM" id="SSF51556">
    <property type="entry name" value="Metallo-dependent hydrolases"/>
    <property type="match status" value="1"/>
</dbReference>
<dbReference type="PANTHER" id="PTHR43569:SF2">
    <property type="entry name" value="AMIDOHYDROLASE-RELATED DOMAIN-CONTAINING PROTEIN"/>
    <property type="match status" value="1"/>
</dbReference>
<dbReference type="InterPro" id="IPR052350">
    <property type="entry name" value="Metallo-dep_Lactonases"/>
</dbReference>
<dbReference type="GO" id="GO:0016787">
    <property type="term" value="F:hydrolase activity"/>
    <property type="evidence" value="ECO:0007669"/>
    <property type="project" value="UniProtKB-KW"/>
</dbReference>
<dbReference type="Gene3D" id="3.20.20.140">
    <property type="entry name" value="Metal-dependent hydrolases"/>
    <property type="match status" value="1"/>
</dbReference>
<dbReference type="AlphaFoldDB" id="A0A533I9E6"/>
<gene>
    <name evidence="3" type="ORF">DI616_08425</name>
</gene>
<dbReference type="Proteomes" id="UP000315344">
    <property type="component" value="Unassembled WGS sequence"/>
</dbReference>
<feature type="domain" description="Amidohydrolase-related" evidence="2">
    <location>
        <begin position="6"/>
        <end position="279"/>
    </location>
</feature>